<evidence type="ECO:0000259" key="1">
    <source>
        <dbReference type="PROSITE" id="PS50191"/>
    </source>
</evidence>
<feature type="non-terminal residue" evidence="2">
    <location>
        <position position="1"/>
    </location>
</feature>
<keyword evidence="3" id="KW-1185">Reference proteome</keyword>
<dbReference type="PANTHER" id="PTHR10174">
    <property type="entry name" value="ALPHA-TOCOPHEROL TRANSFER PROTEIN-RELATED"/>
    <property type="match status" value="1"/>
</dbReference>
<dbReference type="PROSITE" id="PS50191">
    <property type="entry name" value="CRAL_TRIO"/>
    <property type="match status" value="1"/>
</dbReference>
<accession>A0A8X6T3Y1</accession>
<sequence length="113" mass="12965">DCVPCRVKGIHFINEPFYISLFFNIIKGFISEKLRKRIHLHGANKESLHQHIPADILPEELGGNLGPVAPLVNDFNKAVLSSETRFEKLIKYGFHEARIQHIKRQNSNAAFFK</sequence>
<reference evidence="2" key="1">
    <citation type="submission" date="2020-08" db="EMBL/GenBank/DDBJ databases">
        <title>Multicomponent nature underlies the extraordinary mechanical properties of spider dragline silk.</title>
        <authorList>
            <person name="Kono N."/>
            <person name="Nakamura H."/>
            <person name="Mori M."/>
            <person name="Yoshida Y."/>
            <person name="Ohtoshi R."/>
            <person name="Malay A.D."/>
            <person name="Moran D.A.P."/>
            <person name="Tomita M."/>
            <person name="Numata K."/>
            <person name="Arakawa K."/>
        </authorList>
    </citation>
    <scope>NUCLEOTIDE SEQUENCE</scope>
</reference>
<comment type="caution">
    <text evidence="2">The sequence shown here is derived from an EMBL/GenBank/DDBJ whole genome shotgun (WGS) entry which is preliminary data.</text>
</comment>
<dbReference type="CDD" id="cd00170">
    <property type="entry name" value="SEC14"/>
    <property type="match status" value="1"/>
</dbReference>
<organism evidence="2 3">
    <name type="scientific">Nephila pilipes</name>
    <name type="common">Giant wood spider</name>
    <name type="synonym">Nephila maculata</name>
    <dbReference type="NCBI Taxonomy" id="299642"/>
    <lineage>
        <taxon>Eukaryota</taxon>
        <taxon>Metazoa</taxon>
        <taxon>Ecdysozoa</taxon>
        <taxon>Arthropoda</taxon>
        <taxon>Chelicerata</taxon>
        <taxon>Arachnida</taxon>
        <taxon>Araneae</taxon>
        <taxon>Araneomorphae</taxon>
        <taxon>Entelegynae</taxon>
        <taxon>Araneoidea</taxon>
        <taxon>Nephilidae</taxon>
        <taxon>Nephila</taxon>
    </lineage>
</organism>
<dbReference type="InterPro" id="IPR036865">
    <property type="entry name" value="CRAL-TRIO_dom_sf"/>
</dbReference>
<dbReference type="Pfam" id="PF00650">
    <property type="entry name" value="CRAL_TRIO"/>
    <property type="match status" value="1"/>
</dbReference>
<feature type="domain" description="CRAL-TRIO" evidence="1">
    <location>
        <begin position="1"/>
        <end position="69"/>
    </location>
</feature>
<name>A0A8X6T3Y1_NEPPI</name>
<dbReference type="OrthoDB" id="6428558at2759"/>
<evidence type="ECO:0000313" key="2">
    <source>
        <dbReference type="EMBL" id="GFS78455.1"/>
    </source>
</evidence>
<dbReference type="EMBL" id="BMAW01097203">
    <property type="protein sequence ID" value="GFS78455.1"/>
    <property type="molecule type" value="Genomic_DNA"/>
</dbReference>
<proteinExistence type="predicted"/>
<dbReference type="SUPFAM" id="SSF52087">
    <property type="entry name" value="CRAL/TRIO domain"/>
    <property type="match status" value="1"/>
</dbReference>
<protein>
    <submittedName>
        <fullName evidence="2">CRAL-TRIO domain-containing protein</fullName>
    </submittedName>
</protein>
<evidence type="ECO:0000313" key="3">
    <source>
        <dbReference type="Proteomes" id="UP000887013"/>
    </source>
</evidence>
<dbReference type="GO" id="GO:0016020">
    <property type="term" value="C:membrane"/>
    <property type="evidence" value="ECO:0007669"/>
    <property type="project" value="TreeGrafter"/>
</dbReference>
<dbReference type="Gene3D" id="1.20.5.1200">
    <property type="entry name" value="Alpha-tocopherol transfer"/>
    <property type="match status" value="1"/>
</dbReference>
<dbReference type="Proteomes" id="UP000887013">
    <property type="component" value="Unassembled WGS sequence"/>
</dbReference>
<dbReference type="Gene3D" id="3.40.525.10">
    <property type="entry name" value="CRAL-TRIO lipid binding domain"/>
    <property type="match status" value="1"/>
</dbReference>
<gene>
    <name evidence="2" type="primary">AVEN_251257_1</name>
    <name evidence="2" type="ORF">NPIL_626651</name>
</gene>
<dbReference type="PANTHER" id="PTHR10174:SF208">
    <property type="entry name" value="CRAL-TRIO DOMAIN-CONTAINING PROTEIN DDB_G0278031"/>
    <property type="match status" value="1"/>
</dbReference>
<dbReference type="AlphaFoldDB" id="A0A8X6T3Y1"/>
<dbReference type="PRINTS" id="PR00180">
    <property type="entry name" value="CRETINALDHBP"/>
</dbReference>
<dbReference type="InterPro" id="IPR001251">
    <property type="entry name" value="CRAL-TRIO_dom"/>
</dbReference>
<dbReference type="GO" id="GO:1902936">
    <property type="term" value="F:phosphatidylinositol bisphosphate binding"/>
    <property type="evidence" value="ECO:0007669"/>
    <property type="project" value="TreeGrafter"/>
</dbReference>